<keyword evidence="1" id="KW-1133">Transmembrane helix</keyword>
<accession>A0AAN7GVX3</accession>
<sequence>MASQDLHQPNNAPEVSKDIKVEGSTCIVSDTSTKISLTRRAPTVPIPTRRWHMYLSYGFGSVDYDSTIEQKNQCIRSQLSDRSYRSKFHISSRVGKEFNMRSAGFPCPLLFRELIEAEQAGLPLEAVTREWRALRGGLNESESSSIQQRVLRLWLRIPSFKIERTSAVEAIKYCQPVYLVVGVFPRGRSSPRERVVFVENPTYLFWHIRWTSFRLRGLRSTLFSLRHVKGFKLYMCNSQSGVHERIELDENGNADLQLLLRAYNRWFTPSYATQAWAQWIHETLNNGSYNVVEGRYALELVLDWSVTRISIVILAPVLLSLAIGLWLNSSNWNDLGTIQTAWGTASYVVTAGSLLAALLAILSTIGINH</sequence>
<name>A0AAN7GVX3_9PEZI</name>
<evidence type="ECO:0000256" key="1">
    <source>
        <dbReference type="SAM" id="Phobius"/>
    </source>
</evidence>
<evidence type="ECO:0000313" key="2">
    <source>
        <dbReference type="EMBL" id="KAK4225962.1"/>
    </source>
</evidence>
<comment type="caution">
    <text evidence="2">The sequence shown here is derived from an EMBL/GenBank/DDBJ whole genome shotgun (WGS) entry which is preliminary data.</text>
</comment>
<feature type="transmembrane region" description="Helical" evidence="1">
    <location>
        <begin position="347"/>
        <end position="367"/>
    </location>
</feature>
<gene>
    <name evidence="2" type="ORF">QBC38DRAFT_394365</name>
</gene>
<dbReference type="EMBL" id="MU865356">
    <property type="protein sequence ID" value="KAK4225962.1"/>
    <property type="molecule type" value="Genomic_DNA"/>
</dbReference>
<reference evidence="2" key="1">
    <citation type="journal article" date="2023" name="Mol. Phylogenet. Evol.">
        <title>Genome-scale phylogeny and comparative genomics of the fungal order Sordariales.</title>
        <authorList>
            <person name="Hensen N."/>
            <person name="Bonometti L."/>
            <person name="Westerberg I."/>
            <person name="Brannstrom I.O."/>
            <person name="Guillou S."/>
            <person name="Cros-Aarteil S."/>
            <person name="Calhoun S."/>
            <person name="Haridas S."/>
            <person name="Kuo A."/>
            <person name="Mondo S."/>
            <person name="Pangilinan J."/>
            <person name="Riley R."/>
            <person name="LaButti K."/>
            <person name="Andreopoulos B."/>
            <person name="Lipzen A."/>
            <person name="Chen C."/>
            <person name="Yan M."/>
            <person name="Daum C."/>
            <person name="Ng V."/>
            <person name="Clum A."/>
            <person name="Steindorff A."/>
            <person name="Ohm R.A."/>
            <person name="Martin F."/>
            <person name="Silar P."/>
            <person name="Natvig D.O."/>
            <person name="Lalanne C."/>
            <person name="Gautier V."/>
            <person name="Ament-Velasquez S.L."/>
            <person name="Kruys A."/>
            <person name="Hutchinson M.I."/>
            <person name="Powell A.J."/>
            <person name="Barry K."/>
            <person name="Miller A.N."/>
            <person name="Grigoriev I.V."/>
            <person name="Debuchy R."/>
            <person name="Gladieux P."/>
            <person name="Hiltunen Thoren M."/>
            <person name="Johannesson H."/>
        </authorList>
    </citation>
    <scope>NUCLEOTIDE SEQUENCE</scope>
    <source>
        <strain evidence="2">CBS 990.96</strain>
    </source>
</reference>
<reference evidence="2" key="2">
    <citation type="submission" date="2023-05" db="EMBL/GenBank/DDBJ databases">
        <authorList>
            <consortium name="Lawrence Berkeley National Laboratory"/>
            <person name="Steindorff A."/>
            <person name="Hensen N."/>
            <person name="Bonometti L."/>
            <person name="Westerberg I."/>
            <person name="Brannstrom I.O."/>
            <person name="Guillou S."/>
            <person name="Cros-Aarteil S."/>
            <person name="Calhoun S."/>
            <person name="Haridas S."/>
            <person name="Kuo A."/>
            <person name="Mondo S."/>
            <person name="Pangilinan J."/>
            <person name="Riley R."/>
            <person name="Labutti K."/>
            <person name="Andreopoulos B."/>
            <person name="Lipzen A."/>
            <person name="Chen C."/>
            <person name="Yanf M."/>
            <person name="Daum C."/>
            <person name="Ng V."/>
            <person name="Clum A."/>
            <person name="Ohm R."/>
            <person name="Martin F."/>
            <person name="Silar P."/>
            <person name="Natvig D."/>
            <person name="Lalanne C."/>
            <person name="Gautier V."/>
            <person name="Ament-Velasquez S.L."/>
            <person name="Kruys A."/>
            <person name="Hutchinson M.I."/>
            <person name="Powell A.J."/>
            <person name="Barry K."/>
            <person name="Miller A.N."/>
            <person name="Grigoriev I.V."/>
            <person name="Debuchy R."/>
            <person name="Gladieux P."/>
            <person name="Thoren M.H."/>
            <person name="Johannesson H."/>
        </authorList>
    </citation>
    <scope>NUCLEOTIDE SEQUENCE</scope>
    <source>
        <strain evidence="2">CBS 990.96</strain>
    </source>
</reference>
<protein>
    <submittedName>
        <fullName evidence="2">Uncharacterized protein</fullName>
    </submittedName>
</protein>
<feature type="transmembrane region" description="Helical" evidence="1">
    <location>
        <begin position="309"/>
        <end position="327"/>
    </location>
</feature>
<keyword evidence="1" id="KW-0812">Transmembrane</keyword>
<proteinExistence type="predicted"/>
<keyword evidence="3" id="KW-1185">Reference proteome</keyword>
<dbReference type="Proteomes" id="UP001301958">
    <property type="component" value="Unassembled WGS sequence"/>
</dbReference>
<keyword evidence="1" id="KW-0472">Membrane</keyword>
<evidence type="ECO:0000313" key="3">
    <source>
        <dbReference type="Proteomes" id="UP001301958"/>
    </source>
</evidence>
<dbReference type="AlphaFoldDB" id="A0AAN7GVX3"/>
<organism evidence="2 3">
    <name type="scientific">Podospora fimiseda</name>
    <dbReference type="NCBI Taxonomy" id="252190"/>
    <lineage>
        <taxon>Eukaryota</taxon>
        <taxon>Fungi</taxon>
        <taxon>Dikarya</taxon>
        <taxon>Ascomycota</taxon>
        <taxon>Pezizomycotina</taxon>
        <taxon>Sordariomycetes</taxon>
        <taxon>Sordariomycetidae</taxon>
        <taxon>Sordariales</taxon>
        <taxon>Podosporaceae</taxon>
        <taxon>Podospora</taxon>
    </lineage>
</organism>